<organism evidence="4 5">
    <name type="scientific">Halobium salinum</name>
    <dbReference type="NCBI Taxonomy" id="1364940"/>
    <lineage>
        <taxon>Archaea</taxon>
        <taxon>Methanobacteriati</taxon>
        <taxon>Methanobacteriota</taxon>
        <taxon>Stenosarchaea group</taxon>
        <taxon>Halobacteria</taxon>
        <taxon>Halobacteriales</taxon>
        <taxon>Haloferacaceae</taxon>
        <taxon>Halobium</taxon>
    </lineage>
</organism>
<dbReference type="PANTHER" id="PTHR42856:SF1">
    <property type="entry name" value="ACYL-COENZYME A THIOESTERASE PAAI"/>
    <property type="match status" value="1"/>
</dbReference>
<dbReference type="InterPro" id="IPR003736">
    <property type="entry name" value="PAAI_dom"/>
</dbReference>
<dbReference type="EC" id="3.1.2.-" evidence="4"/>
<evidence type="ECO:0000259" key="3">
    <source>
        <dbReference type="Pfam" id="PF03061"/>
    </source>
</evidence>
<dbReference type="RefSeq" id="WP_267623916.1">
    <property type="nucleotide sequence ID" value="NZ_JAODIW010000008.1"/>
</dbReference>
<proteinExistence type="predicted"/>
<dbReference type="AlphaFoldDB" id="A0ABD5PCI8"/>
<gene>
    <name evidence="4" type="ORF">ACFO0N_10515</name>
</gene>
<evidence type="ECO:0000313" key="4">
    <source>
        <dbReference type="EMBL" id="MFC4358377.1"/>
    </source>
</evidence>
<feature type="domain" description="Thioesterase" evidence="3">
    <location>
        <begin position="48"/>
        <end position="117"/>
    </location>
</feature>
<dbReference type="Pfam" id="PF03061">
    <property type="entry name" value="4HBT"/>
    <property type="match status" value="1"/>
</dbReference>
<dbReference type="InterPro" id="IPR006683">
    <property type="entry name" value="Thioestr_dom"/>
</dbReference>
<reference evidence="4 5" key="1">
    <citation type="journal article" date="2019" name="Int. J. Syst. Evol. Microbiol.">
        <title>The Global Catalogue of Microorganisms (GCM) 10K type strain sequencing project: providing services to taxonomists for standard genome sequencing and annotation.</title>
        <authorList>
            <consortium name="The Broad Institute Genomics Platform"/>
            <consortium name="The Broad Institute Genome Sequencing Center for Infectious Disease"/>
            <person name="Wu L."/>
            <person name="Ma J."/>
        </authorList>
    </citation>
    <scope>NUCLEOTIDE SEQUENCE [LARGE SCALE GENOMIC DNA]</scope>
    <source>
        <strain evidence="4 5">CGMCC 1.12553</strain>
    </source>
</reference>
<evidence type="ECO:0000256" key="1">
    <source>
        <dbReference type="ARBA" id="ARBA00022801"/>
    </source>
</evidence>
<dbReference type="InterPro" id="IPR029069">
    <property type="entry name" value="HotDog_dom_sf"/>
</dbReference>
<keyword evidence="1 4" id="KW-0378">Hydrolase</keyword>
<dbReference type="PANTHER" id="PTHR42856">
    <property type="entry name" value="ACYL-COENZYME A THIOESTERASE PAAI"/>
    <property type="match status" value="1"/>
</dbReference>
<dbReference type="Gene3D" id="3.10.129.10">
    <property type="entry name" value="Hotdog Thioesterase"/>
    <property type="match status" value="1"/>
</dbReference>
<dbReference type="Proteomes" id="UP001595921">
    <property type="component" value="Unassembled WGS sequence"/>
</dbReference>
<dbReference type="SUPFAM" id="SSF54637">
    <property type="entry name" value="Thioesterase/thiol ester dehydrase-isomerase"/>
    <property type="match status" value="1"/>
</dbReference>
<feature type="region of interest" description="Disordered" evidence="2">
    <location>
        <begin position="123"/>
        <end position="151"/>
    </location>
</feature>
<dbReference type="EMBL" id="JBHSDS010000006">
    <property type="protein sequence ID" value="MFC4358377.1"/>
    <property type="molecule type" value="Genomic_DNA"/>
</dbReference>
<keyword evidence="5" id="KW-1185">Reference proteome</keyword>
<evidence type="ECO:0000256" key="2">
    <source>
        <dbReference type="SAM" id="MobiDB-lite"/>
    </source>
</evidence>
<dbReference type="InterPro" id="IPR052723">
    <property type="entry name" value="Acyl-CoA_thioesterase_PaaI"/>
</dbReference>
<evidence type="ECO:0000313" key="5">
    <source>
        <dbReference type="Proteomes" id="UP001595921"/>
    </source>
</evidence>
<name>A0ABD5PCI8_9EURY</name>
<protein>
    <submittedName>
        <fullName evidence="4">PaaI family thioesterase</fullName>
        <ecNumber evidence="4">3.1.2.-</ecNumber>
    </submittedName>
</protein>
<dbReference type="CDD" id="cd03443">
    <property type="entry name" value="PaaI_thioesterase"/>
    <property type="match status" value="1"/>
</dbReference>
<dbReference type="NCBIfam" id="TIGR00369">
    <property type="entry name" value="unchar_dom_1"/>
    <property type="match status" value="1"/>
</dbReference>
<dbReference type="GO" id="GO:0016787">
    <property type="term" value="F:hydrolase activity"/>
    <property type="evidence" value="ECO:0007669"/>
    <property type="project" value="UniProtKB-KW"/>
</dbReference>
<accession>A0ABD5PCI8</accession>
<comment type="caution">
    <text evidence="4">The sequence shown here is derived from an EMBL/GenBank/DDBJ whole genome shotgun (WGS) entry which is preliminary data.</text>
</comment>
<sequence>MSLAELLSAMPYAEHLGIEVTVAEDGYAEGHLSLADEHSSVPGRRVGHGGVAYSLADTVAGAAVISLHYAATPTVDMRMDYLAPVTDDLHAEAEVVRDGGSVSVADVTLTDAAGTRVAEARGVFKTGGGDDDSPWGDGPGELDTAFADEGE</sequence>